<dbReference type="VEuPathDB" id="FungiDB:DIURU_000764"/>
<proteinExistence type="predicted"/>
<feature type="region of interest" description="Disordered" evidence="1">
    <location>
        <begin position="18"/>
        <end position="44"/>
    </location>
</feature>
<feature type="compositionally biased region" description="Pro residues" evidence="1">
    <location>
        <begin position="26"/>
        <end position="37"/>
    </location>
</feature>
<dbReference type="OMA" id="SMITHES"/>
<dbReference type="EMBL" id="SWFT01000027">
    <property type="protein sequence ID" value="KAA8907080.1"/>
    <property type="molecule type" value="Genomic_DNA"/>
</dbReference>
<name>A0A642UWH6_DIURU</name>
<protein>
    <submittedName>
        <fullName evidence="3">Uncharacterized protein</fullName>
    </submittedName>
</protein>
<dbReference type="AlphaFoldDB" id="A0A642UWH6"/>
<dbReference type="PANTHER" id="PTHR34365">
    <property type="entry name" value="ENOLASE (DUF1399)"/>
    <property type="match status" value="1"/>
</dbReference>
<evidence type="ECO:0000313" key="4">
    <source>
        <dbReference type="Proteomes" id="UP000449547"/>
    </source>
</evidence>
<keyword evidence="2" id="KW-1133">Transmembrane helix</keyword>
<sequence>MDFRQVLASARKRDHSIHRYFDGDPSPWPWEPPPPPQSSSKSTNAVANYVNSSGTRQPSLRKPHKNHMPSVADLVCHLRLLRAFDVCKKTVLGADDSDELTRDKRWQIYVSNAVRRFTVFVRAVHKFSAKDHVRWFLEDDEESRFREGIRKDRNFMNRMVAILPPLDVVMVWHAFLLMPRTMYDHFMRSQFTQFAMFPLPLRLISNAIDNDTFIYDPAIHFKQTYHTVVSSYTDNYRDLIYHIDKLDQCQQLVDVFCPVCHEILVENVSWTSNDNTGFCDSGFVHAISLSYCKCFPTEKIVNHDLLRRRQLYADIHRTTALAGSYKYFSSIISPREFRHRDVNAINDNLKETLRRKLAKLKRMSLTEFVESLNSSRQGHKLNLLLRNYLLMNPIHCTIPGEGFEVWEDLVGAVLRQERFTQAMNDIDWLHQDQISHGLKESIKRYARFFSLITHYDQQQILVPTLDIDLVWHTHQLSMAFYFEDCMHAGSGCVVDHDDKVESARLDGGFTATAKLYRSHFNESYSSCFCKYCVGWRQQRRRRWSQVIIGGREENIVGPPDNTHISIHNAVELPSLSASMQRQQVRRRYQDSVTLPWEDHELLYYGNNPKQYVVPPTAPFSGENIHVFGNGLCCTVRDYGPA</sequence>
<organism evidence="3 4">
    <name type="scientific">Diutina rugosa</name>
    <name type="common">Yeast</name>
    <name type="synonym">Candida rugosa</name>
    <dbReference type="NCBI Taxonomy" id="5481"/>
    <lineage>
        <taxon>Eukaryota</taxon>
        <taxon>Fungi</taxon>
        <taxon>Dikarya</taxon>
        <taxon>Ascomycota</taxon>
        <taxon>Saccharomycotina</taxon>
        <taxon>Pichiomycetes</taxon>
        <taxon>Debaryomycetaceae</taxon>
        <taxon>Diutina</taxon>
    </lineage>
</organism>
<keyword evidence="2" id="KW-0812">Transmembrane</keyword>
<dbReference type="Pfam" id="PF07173">
    <property type="entry name" value="GRDP-like"/>
    <property type="match status" value="1"/>
</dbReference>
<comment type="caution">
    <text evidence="3">The sequence shown here is derived from an EMBL/GenBank/DDBJ whole genome shotgun (WGS) entry which is preliminary data.</text>
</comment>
<dbReference type="InterPro" id="IPR009836">
    <property type="entry name" value="GRDP-like"/>
</dbReference>
<dbReference type="OrthoDB" id="2684236at2759"/>
<dbReference type="Proteomes" id="UP000449547">
    <property type="component" value="Unassembled WGS sequence"/>
</dbReference>
<evidence type="ECO:0000256" key="2">
    <source>
        <dbReference type="SAM" id="Phobius"/>
    </source>
</evidence>
<dbReference type="GeneID" id="54779417"/>
<dbReference type="PANTHER" id="PTHR34365:SF7">
    <property type="entry name" value="GLYCINE-RICH DOMAIN-CONTAINING PROTEIN 1"/>
    <property type="match status" value="1"/>
</dbReference>
<gene>
    <name evidence="3" type="ORF">DIURU_000764</name>
</gene>
<keyword evidence="4" id="KW-1185">Reference proteome</keyword>
<reference evidence="3 4" key="1">
    <citation type="submission" date="2019-07" db="EMBL/GenBank/DDBJ databases">
        <title>Genome assembly of two rare yeast pathogens: Diutina rugosa and Trichomonascus ciferrii.</title>
        <authorList>
            <person name="Mixao V."/>
            <person name="Saus E."/>
            <person name="Hansen A."/>
            <person name="Lass-Flor C."/>
            <person name="Gabaldon T."/>
        </authorList>
    </citation>
    <scope>NUCLEOTIDE SEQUENCE [LARGE SCALE GENOMIC DNA]</scope>
    <source>
        <strain evidence="3 4">CBS 613</strain>
    </source>
</reference>
<accession>A0A642UWH6</accession>
<evidence type="ECO:0000313" key="3">
    <source>
        <dbReference type="EMBL" id="KAA8907080.1"/>
    </source>
</evidence>
<dbReference type="RefSeq" id="XP_034014431.1">
    <property type="nucleotide sequence ID" value="XM_034159048.1"/>
</dbReference>
<evidence type="ECO:0000256" key="1">
    <source>
        <dbReference type="SAM" id="MobiDB-lite"/>
    </source>
</evidence>
<keyword evidence="2" id="KW-0472">Membrane</keyword>
<feature type="transmembrane region" description="Helical" evidence="2">
    <location>
        <begin position="159"/>
        <end position="178"/>
    </location>
</feature>